<dbReference type="Proteomes" id="UP001146351">
    <property type="component" value="Unassembled WGS sequence"/>
</dbReference>
<accession>A0A9W9ISF2</accession>
<dbReference type="PANTHER" id="PTHR33387:SF3">
    <property type="entry name" value="DUF985 DOMAIN-CONTAINING PROTEIN"/>
    <property type="match status" value="1"/>
</dbReference>
<evidence type="ECO:0000259" key="1">
    <source>
        <dbReference type="Pfam" id="PF06172"/>
    </source>
</evidence>
<evidence type="ECO:0000313" key="3">
    <source>
        <dbReference type="Proteomes" id="UP001146351"/>
    </source>
</evidence>
<dbReference type="PANTHER" id="PTHR33387">
    <property type="entry name" value="RMLC-LIKE JELLY ROLL FOLD PROTEIN"/>
    <property type="match status" value="1"/>
</dbReference>
<dbReference type="Pfam" id="PF06172">
    <property type="entry name" value="Cupin_5"/>
    <property type="match status" value="1"/>
</dbReference>
<dbReference type="SUPFAM" id="SSF51182">
    <property type="entry name" value="RmlC-like cupins"/>
    <property type="match status" value="1"/>
</dbReference>
<proteinExistence type="predicted"/>
<organism evidence="2 3">
    <name type="scientific">Penicillium capsulatum</name>
    <dbReference type="NCBI Taxonomy" id="69766"/>
    <lineage>
        <taxon>Eukaryota</taxon>
        <taxon>Fungi</taxon>
        <taxon>Dikarya</taxon>
        <taxon>Ascomycota</taxon>
        <taxon>Pezizomycotina</taxon>
        <taxon>Eurotiomycetes</taxon>
        <taxon>Eurotiomycetidae</taxon>
        <taxon>Eurotiales</taxon>
        <taxon>Aspergillaceae</taxon>
        <taxon>Penicillium</taxon>
    </lineage>
</organism>
<gene>
    <name evidence="2" type="ORF">N7492_004171</name>
</gene>
<sequence>MNTSSSAEEIIAMLDLSPHPEKGYYVEKFRDAQPSGNRSYSTCIYYLLEGHAGQSRWHRMLDAIEIWHYYAGAPLQLSLATDDGTPRNVVLGIDLTKVTLYPMFSEIAI</sequence>
<feature type="domain" description="DUF985" evidence="1">
    <location>
        <begin position="8"/>
        <end position="97"/>
    </location>
</feature>
<dbReference type="Gene3D" id="2.60.120.10">
    <property type="entry name" value="Jelly Rolls"/>
    <property type="match status" value="1"/>
</dbReference>
<reference evidence="2" key="1">
    <citation type="submission" date="2022-11" db="EMBL/GenBank/DDBJ databases">
        <authorList>
            <person name="Petersen C."/>
        </authorList>
    </citation>
    <scope>NUCLEOTIDE SEQUENCE</scope>
    <source>
        <strain evidence="2">IBT 21917</strain>
    </source>
</reference>
<dbReference type="AlphaFoldDB" id="A0A9W9ISF2"/>
<name>A0A9W9ISF2_9EURO</name>
<keyword evidence="3" id="KW-1185">Reference proteome</keyword>
<dbReference type="InterPro" id="IPR014710">
    <property type="entry name" value="RmlC-like_jellyroll"/>
</dbReference>
<dbReference type="InterPro" id="IPR039935">
    <property type="entry name" value="YML079W-like"/>
</dbReference>
<reference evidence="2" key="2">
    <citation type="journal article" date="2023" name="IMA Fungus">
        <title>Comparative genomic study of the Penicillium genus elucidates a diverse pangenome and 15 lateral gene transfer events.</title>
        <authorList>
            <person name="Petersen C."/>
            <person name="Sorensen T."/>
            <person name="Nielsen M.R."/>
            <person name="Sondergaard T.E."/>
            <person name="Sorensen J.L."/>
            <person name="Fitzpatrick D.A."/>
            <person name="Frisvad J.C."/>
            <person name="Nielsen K.L."/>
        </authorList>
    </citation>
    <scope>NUCLEOTIDE SEQUENCE</scope>
    <source>
        <strain evidence="2">IBT 21917</strain>
    </source>
</reference>
<dbReference type="EMBL" id="JAPQKO010000002">
    <property type="protein sequence ID" value="KAJ5180961.1"/>
    <property type="molecule type" value="Genomic_DNA"/>
</dbReference>
<dbReference type="InterPro" id="IPR009327">
    <property type="entry name" value="Cupin_DUF985"/>
</dbReference>
<comment type="caution">
    <text evidence="2">The sequence shown here is derived from an EMBL/GenBank/DDBJ whole genome shotgun (WGS) entry which is preliminary data.</text>
</comment>
<evidence type="ECO:0000313" key="2">
    <source>
        <dbReference type="EMBL" id="KAJ5180961.1"/>
    </source>
</evidence>
<dbReference type="OrthoDB" id="6614653at2759"/>
<protein>
    <recommendedName>
        <fullName evidence="1">DUF985 domain-containing protein</fullName>
    </recommendedName>
</protein>
<dbReference type="CDD" id="cd06121">
    <property type="entry name" value="cupin_YML079wp"/>
    <property type="match status" value="1"/>
</dbReference>
<dbReference type="InterPro" id="IPR011051">
    <property type="entry name" value="RmlC_Cupin_sf"/>
</dbReference>